<reference evidence="2" key="1">
    <citation type="submission" date="2021-02" db="EMBL/GenBank/DDBJ databases">
        <authorList>
            <person name="Nowell W R."/>
        </authorList>
    </citation>
    <scope>NUCLEOTIDE SEQUENCE</scope>
</reference>
<name>A0A8S2UPM2_9BILA</name>
<accession>A0A8S2UPM2</accession>
<dbReference type="EMBL" id="CAJNOK010042313">
    <property type="protein sequence ID" value="CAF1563131.1"/>
    <property type="molecule type" value="Genomic_DNA"/>
</dbReference>
<dbReference type="EMBL" id="CAJOBA010064976">
    <property type="protein sequence ID" value="CAF4355464.1"/>
    <property type="molecule type" value="Genomic_DNA"/>
</dbReference>
<feature type="non-terminal residue" evidence="2">
    <location>
        <position position="1"/>
    </location>
</feature>
<sequence length="67" mass="7689">DIISEKMKEPEEPKPLRFLVKVEKPLPRPPTPGVDVPDLDNEEREVGLIYLQKIIRGRAIQNMVSLL</sequence>
<comment type="caution">
    <text evidence="2">The sequence shown here is derived from an EMBL/GenBank/DDBJ whole genome shotgun (WGS) entry which is preliminary data.</text>
</comment>
<dbReference type="AlphaFoldDB" id="A0A8S2UPM2"/>
<gene>
    <name evidence="1" type="ORF">OVA965_LOCUS39916</name>
    <name evidence="2" type="ORF">TMI583_LOCUS41297</name>
</gene>
<evidence type="ECO:0000313" key="1">
    <source>
        <dbReference type="EMBL" id="CAF1563131.1"/>
    </source>
</evidence>
<organism evidence="2 3">
    <name type="scientific">Didymodactylos carnosus</name>
    <dbReference type="NCBI Taxonomy" id="1234261"/>
    <lineage>
        <taxon>Eukaryota</taxon>
        <taxon>Metazoa</taxon>
        <taxon>Spiralia</taxon>
        <taxon>Gnathifera</taxon>
        <taxon>Rotifera</taxon>
        <taxon>Eurotatoria</taxon>
        <taxon>Bdelloidea</taxon>
        <taxon>Philodinida</taxon>
        <taxon>Philodinidae</taxon>
        <taxon>Didymodactylos</taxon>
    </lineage>
</organism>
<proteinExistence type="predicted"/>
<dbReference type="InterPro" id="IPR026720">
    <property type="entry name" value="CFAP91"/>
</dbReference>
<protein>
    <submittedName>
        <fullName evidence="2">Uncharacterized protein</fullName>
    </submittedName>
</protein>
<dbReference type="PANTHER" id="PTHR22455">
    <property type="entry name" value="CILIA- AND FLAGELLA-ASSOCIATED PROTEIN 91"/>
    <property type="match status" value="1"/>
</dbReference>
<dbReference type="PANTHER" id="PTHR22455:SF10">
    <property type="entry name" value="CILIA- AND FLAGELLA-ASSOCIATED PROTEIN 91"/>
    <property type="match status" value="1"/>
</dbReference>
<dbReference type="Proteomes" id="UP000677228">
    <property type="component" value="Unassembled WGS sequence"/>
</dbReference>
<evidence type="ECO:0000313" key="3">
    <source>
        <dbReference type="Proteomes" id="UP000682733"/>
    </source>
</evidence>
<dbReference type="Proteomes" id="UP000682733">
    <property type="component" value="Unassembled WGS sequence"/>
</dbReference>
<evidence type="ECO:0000313" key="2">
    <source>
        <dbReference type="EMBL" id="CAF4355464.1"/>
    </source>
</evidence>